<dbReference type="PROSITE" id="PS51186">
    <property type="entry name" value="GNAT"/>
    <property type="match status" value="1"/>
</dbReference>
<dbReference type="Gene3D" id="3.40.630.30">
    <property type="match status" value="1"/>
</dbReference>
<comment type="caution">
    <text evidence="4">The sequence shown here is derived from an EMBL/GenBank/DDBJ whole genome shotgun (WGS) entry which is preliminary data.</text>
</comment>
<protein>
    <recommendedName>
        <fullName evidence="3">N-acetyltransferase domain-containing protein</fullName>
    </recommendedName>
</protein>
<dbReference type="Pfam" id="PF24553">
    <property type="entry name" value="Rv0428c_C"/>
    <property type="match status" value="1"/>
</dbReference>
<dbReference type="PANTHER" id="PTHR43420">
    <property type="entry name" value="ACETYLTRANSFERASE"/>
    <property type="match status" value="1"/>
</dbReference>
<dbReference type="EMBL" id="JNSK01000024">
    <property type="protein sequence ID" value="KGA18507.1"/>
    <property type="molecule type" value="Genomic_DNA"/>
</dbReference>
<dbReference type="AlphaFoldDB" id="A0A094Q552"/>
<accession>A0A094Q552</accession>
<feature type="domain" description="N-acetyltransferase" evidence="3">
    <location>
        <begin position="187"/>
        <end position="327"/>
    </location>
</feature>
<dbReference type="InterPro" id="IPR016181">
    <property type="entry name" value="Acyl_CoA_acyltransferase"/>
</dbReference>
<dbReference type="InterPro" id="IPR056935">
    <property type="entry name" value="Rv0428c-like_C"/>
</dbReference>
<gene>
    <name evidence="4" type="ORF">GM50_8635</name>
</gene>
<name>A0A094Q552_9ZZZZ</name>
<proteinExistence type="predicted"/>
<keyword evidence="2" id="KW-0012">Acyltransferase</keyword>
<evidence type="ECO:0000256" key="2">
    <source>
        <dbReference type="ARBA" id="ARBA00023315"/>
    </source>
</evidence>
<reference evidence="4" key="1">
    <citation type="submission" date="2014-05" db="EMBL/GenBank/DDBJ databases">
        <title>Key roles for freshwater Actinobacteria revealed by deep metagenomic sequencing.</title>
        <authorList>
            <person name="Ghai R."/>
            <person name="Mizuno C.M."/>
            <person name="Picazo A."/>
            <person name="Camacho A."/>
            <person name="Rodriguez-Valera F."/>
        </authorList>
    </citation>
    <scope>NUCLEOTIDE SEQUENCE</scope>
</reference>
<evidence type="ECO:0000313" key="4">
    <source>
        <dbReference type="EMBL" id="KGA18507.1"/>
    </source>
</evidence>
<dbReference type="InterPro" id="IPR000182">
    <property type="entry name" value="GNAT_dom"/>
</dbReference>
<keyword evidence="1" id="KW-0808">Transferase</keyword>
<organism evidence="4">
    <name type="scientific">freshwater metagenome</name>
    <dbReference type="NCBI Taxonomy" id="449393"/>
    <lineage>
        <taxon>unclassified sequences</taxon>
        <taxon>metagenomes</taxon>
        <taxon>ecological metagenomes</taxon>
    </lineage>
</organism>
<dbReference type="InterPro" id="IPR050680">
    <property type="entry name" value="YpeA/RimI_acetyltransf"/>
</dbReference>
<evidence type="ECO:0000256" key="1">
    <source>
        <dbReference type="ARBA" id="ARBA00022679"/>
    </source>
</evidence>
<dbReference type="CDD" id="cd04301">
    <property type="entry name" value="NAT_SF"/>
    <property type="match status" value="1"/>
</dbReference>
<dbReference type="SUPFAM" id="SSF55729">
    <property type="entry name" value="Acyl-CoA N-acyltransferases (Nat)"/>
    <property type="match status" value="1"/>
</dbReference>
<evidence type="ECO:0000259" key="3">
    <source>
        <dbReference type="PROSITE" id="PS51186"/>
    </source>
</evidence>
<sequence>MEARSTTIGPELIGRRLTLRFHDAAGGYRDLVGVLESMTTIRKRNGEVIAFNPDDLAIVHPIEDVIPRAGKGAPLSLRVAELEELSTRTWPPHQIKNLGSWKCRISNGRTFRANSVLVTGAPPFGESGLNLEHAITAVDEMYREAQLPTVFQICLPLYQEFNDYLIAQGWSEKVGAAFLIKDLELSADVENLALSSSVEIVNTDQPSDAFLALHDDHSLRSIMMAHPARYIALTHDGEIIATARVAISEKWAIVTRLIVADTFRKRGLARLLMMACMNSAIENGAMKMALQVDQSNQDAQALYEKLGFRVHHTYRFIQRANTSECAC</sequence>
<dbReference type="GO" id="GO:0016747">
    <property type="term" value="F:acyltransferase activity, transferring groups other than amino-acyl groups"/>
    <property type="evidence" value="ECO:0007669"/>
    <property type="project" value="InterPro"/>
</dbReference>